<protein>
    <submittedName>
        <fullName evidence="2">YceI family protein</fullName>
    </submittedName>
</protein>
<dbReference type="SUPFAM" id="SSF101874">
    <property type="entry name" value="YceI-like"/>
    <property type="match status" value="1"/>
</dbReference>
<dbReference type="Gene3D" id="2.40.128.110">
    <property type="entry name" value="Lipid/polyisoprenoid-binding, YceI-like"/>
    <property type="match status" value="1"/>
</dbReference>
<organism evidence="2 3">
    <name type="scientific">Leptospira ognonensis</name>
    <dbReference type="NCBI Taxonomy" id="2484945"/>
    <lineage>
        <taxon>Bacteria</taxon>
        <taxon>Pseudomonadati</taxon>
        <taxon>Spirochaetota</taxon>
        <taxon>Spirochaetia</taxon>
        <taxon>Leptospirales</taxon>
        <taxon>Leptospiraceae</taxon>
        <taxon>Leptospira</taxon>
    </lineage>
</organism>
<feature type="domain" description="Lipid/polyisoprenoid-binding YceI-like" evidence="1">
    <location>
        <begin position="42"/>
        <end position="205"/>
    </location>
</feature>
<dbReference type="PANTHER" id="PTHR34406">
    <property type="entry name" value="PROTEIN YCEI"/>
    <property type="match status" value="1"/>
</dbReference>
<dbReference type="InterPro" id="IPR007372">
    <property type="entry name" value="Lipid/polyisoprenoid-bd_YceI"/>
</dbReference>
<dbReference type="OrthoDB" id="9811006at2"/>
<name>A0A4R9K938_9LEPT</name>
<sequence length="206" mass="21969">MKYTNLLLSGILSGAFLLSNCSPKPAELAGDAYPVAKAEGTTYAINAEGSSLKWIGAKVSMKHTGAVKIKGGEFTAKGGNITSGKFVVDMPSLENLDLDGAWKAKLEGHLKSADFFDIEKYPEATFEIASVTKTDKAFDVRGNLTIKGISKGISFPAEIAFEGETPVSAKGTITINRQNWGIVYPGMADDLIADNVQFDVNLVTKK</sequence>
<keyword evidence="3" id="KW-1185">Reference proteome</keyword>
<comment type="caution">
    <text evidence="2">The sequence shown here is derived from an EMBL/GenBank/DDBJ whole genome shotgun (WGS) entry which is preliminary data.</text>
</comment>
<evidence type="ECO:0000259" key="1">
    <source>
        <dbReference type="SMART" id="SM00867"/>
    </source>
</evidence>
<reference evidence="2" key="1">
    <citation type="journal article" date="2019" name="PLoS Negl. Trop. Dis.">
        <title>Revisiting the worldwide diversity of Leptospira species in the environment.</title>
        <authorList>
            <person name="Vincent A.T."/>
            <person name="Schiettekatte O."/>
            <person name="Bourhy P."/>
            <person name="Veyrier F.J."/>
            <person name="Picardeau M."/>
        </authorList>
    </citation>
    <scope>NUCLEOTIDE SEQUENCE [LARGE SCALE GENOMIC DNA]</scope>
    <source>
        <strain evidence="2">201702476</strain>
    </source>
</reference>
<evidence type="ECO:0000313" key="2">
    <source>
        <dbReference type="EMBL" id="TGL62227.1"/>
    </source>
</evidence>
<dbReference type="EMBL" id="RQGD01000010">
    <property type="protein sequence ID" value="TGL62227.1"/>
    <property type="molecule type" value="Genomic_DNA"/>
</dbReference>
<gene>
    <name evidence="2" type="ORF">EHQ58_03205</name>
</gene>
<dbReference type="RefSeq" id="WP_135621921.1">
    <property type="nucleotide sequence ID" value="NZ_RQGD01000010.1"/>
</dbReference>
<dbReference type="Proteomes" id="UP000297693">
    <property type="component" value="Unassembled WGS sequence"/>
</dbReference>
<accession>A0A4R9K938</accession>
<dbReference type="SMART" id="SM00867">
    <property type="entry name" value="YceI"/>
    <property type="match status" value="1"/>
</dbReference>
<proteinExistence type="predicted"/>
<dbReference type="AlphaFoldDB" id="A0A4R9K938"/>
<dbReference type="InterPro" id="IPR036761">
    <property type="entry name" value="TTHA0802/YceI-like_sf"/>
</dbReference>
<dbReference type="Pfam" id="PF04264">
    <property type="entry name" value="YceI"/>
    <property type="match status" value="1"/>
</dbReference>
<evidence type="ECO:0000313" key="3">
    <source>
        <dbReference type="Proteomes" id="UP000297693"/>
    </source>
</evidence>
<dbReference type="PANTHER" id="PTHR34406:SF1">
    <property type="entry name" value="PROTEIN YCEI"/>
    <property type="match status" value="1"/>
</dbReference>